<dbReference type="PROSITE" id="PS51371">
    <property type="entry name" value="CBS"/>
    <property type="match status" value="1"/>
</dbReference>
<dbReference type="AlphaFoldDB" id="A0A1M4YID1"/>
<dbReference type="CDD" id="cd09834">
    <property type="entry name" value="CBS_pair_bac"/>
    <property type="match status" value="1"/>
</dbReference>
<accession>A0A1M4YID1</accession>
<dbReference type="Proteomes" id="UP000184114">
    <property type="component" value="Unassembled WGS sequence"/>
</dbReference>
<dbReference type="PANTHER" id="PTHR43080">
    <property type="entry name" value="CBS DOMAIN-CONTAINING PROTEIN CBSX3, MITOCHONDRIAL"/>
    <property type="match status" value="1"/>
</dbReference>
<dbReference type="PANTHER" id="PTHR43080:SF26">
    <property type="entry name" value="REGULATORY PROTEIN"/>
    <property type="match status" value="1"/>
</dbReference>
<dbReference type="SUPFAM" id="SSF54631">
    <property type="entry name" value="CBS-domain pair"/>
    <property type="match status" value="1"/>
</dbReference>
<dbReference type="STRING" id="1123404.SAMN02745784_02662"/>
<keyword evidence="1 2" id="KW-0129">CBS domain</keyword>
<dbReference type="Pfam" id="PF00571">
    <property type="entry name" value="CBS"/>
    <property type="match status" value="2"/>
</dbReference>
<reference evidence="5" key="1">
    <citation type="submission" date="2016-11" db="EMBL/GenBank/DDBJ databases">
        <authorList>
            <person name="Varghese N."/>
            <person name="Submissions S."/>
        </authorList>
    </citation>
    <scope>NUCLEOTIDE SEQUENCE [LARGE SCALE GENOMIC DNA]</scope>
    <source>
        <strain evidence="5">DSM 18095</strain>
    </source>
</reference>
<sequence length="160" mass="18421">MNNYFDLKQISYMRGTNMNIAFFLTPKSEIVYETIDATMRQALEKMEHHRYTAIPLIDKRGKYVGAITEGDLLWKIKNTSNLTIEGTENIPIKYVHRHTQSNTVSISANMEDLILLAKNQNFVPVVDDQGIFIGIIKRSDIINYCADLLFKDKQKLDCTD</sequence>
<dbReference type="InterPro" id="IPR046342">
    <property type="entry name" value="CBS_dom_sf"/>
</dbReference>
<dbReference type="SMART" id="SM00116">
    <property type="entry name" value="CBS"/>
    <property type="match status" value="2"/>
</dbReference>
<gene>
    <name evidence="4" type="ORF">SAMN02745784_02662</name>
</gene>
<evidence type="ECO:0000256" key="1">
    <source>
        <dbReference type="ARBA" id="ARBA00023122"/>
    </source>
</evidence>
<evidence type="ECO:0000313" key="5">
    <source>
        <dbReference type="Proteomes" id="UP000184114"/>
    </source>
</evidence>
<proteinExistence type="predicted"/>
<keyword evidence="5" id="KW-1185">Reference proteome</keyword>
<protein>
    <submittedName>
        <fullName evidence="4">CBS domain-containing protein</fullName>
    </submittedName>
</protein>
<dbReference type="Gene3D" id="3.10.580.10">
    <property type="entry name" value="CBS-domain"/>
    <property type="match status" value="1"/>
</dbReference>
<dbReference type="EMBL" id="FQTY01000017">
    <property type="protein sequence ID" value="SHF05517.1"/>
    <property type="molecule type" value="Genomic_DNA"/>
</dbReference>
<organism evidence="4 5">
    <name type="scientific">Tissierella praeacuta DSM 18095</name>
    <dbReference type="NCBI Taxonomy" id="1123404"/>
    <lineage>
        <taxon>Bacteria</taxon>
        <taxon>Bacillati</taxon>
        <taxon>Bacillota</taxon>
        <taxon>Tissierellia</taxon>
        <taxon>Tissierellales</taxon>
        <taxon>Tissierellaceae</taxon>
        <taxon>Tissierella</taxon>
    </lineage>
</organism>
<name>A0A1M4YID1_9FIRM</name>
<feature type="domain" description="CBS" evidence="3">
    <location>
        <begin position="24"/>
        <end position="84"/>
    </location>
</feature>
<evidence type="ECO:0000259" key="3">
    <source>
        <dbReference type="PROSITE" id="PS51371"/>
    </source>
</evidence>
<evidence type="ECO:0000313" key="4">
    <source>
        <dbReference type="EMBL" id="SHF05517.1"/>
    </source>
</evidence>
<dbReference type="InterPro" id="IPR000644">
    <property type="entry name" value="CBS_dom"/>
</dbReference>
<dbReference type="InterPro" id="IPR051257">
    <property type="entry name" value="Diverse_CBS-Domain"/>
</dbReference>
<evidence type="ECO:0000256" key="2">
    <source>
        <dbReference type="PROSITE-ProRule" id="PRU00703"/>
    </source>
</evidence>